<evidence type="ECO:0000256" key="4">
    <source>
        <dbReference type="ARBA" id="ARBA00022847"/>
    </source>
</evidence>
<feature type="transmembrane region" description="Helical" evidence="7">
    <location>
        <begin position="112"/>
        <end position="130"/>
    </location>
</feature>
<gene>
    <name evidence="9" type="ORF">LSTR_LSTR012156</name>
</gene>
<feature type="transmembrane region" description="Helical" evidence="7">
    <location>
        <begin position="226"/>
        <end position="246"/>
    </location>
</feature>
<dbReference type="InParanoid" id="A0A482X211"/>
<reference evidence="9 10" key="1">
    <citation type="journal article" date="2017" name="Gigascience">
        <title>Genome sequence of the small brown planthopper, Laodelphax striatellus.</title>
        <authorList>
            <person name="Zhu J."/>
            <person name="Jiang F."/>
            <person name="Wang X."/>
            <person name="Yang P."/>
            <person name="Bao Y."/>
            <person name="Zhao W."/>
            <person name="Wang W."/>
            <person name="Lu H."/>
            <person name="Wang Q."/>
            <person name="Cui N."/>
            <person name="Li J."/>
            <person name="Chen X."/>
            <person name="Luo L."/>
            <person name="Yu J."/>
            <person name="Kang L."/>
            <person name="Cui F."/>
        </authorList>
    </citation>
    <scope>NUCLEOTIDE SEQUENCE [LARGE SCALE GENOMIC DNA]</scope>
    <source>
        <strain evidence="9">Lst14</strain>
    </source>
</reference>
<dbReference type="STRING" id="195883.A0A482X211"/>
<dbReference type="GO" id="GO:0006820">
    <property type="term" value="P:monoatomic anion transport"/>
    <property type="evidence" value="ECO:0007669"/>
    <property type="project" value="TreeGrafter"/>
</dbReference>
<dbReference type="FunFam" id="1.20.1250.20:FF:000423">
    <property type="entry name" value="Putative inorganic phosphate cotransporter-like Protein"/>
    <property type="match status" value="1"/>
</dbReference>
<dbReference type="OrthoDB" id="2985014at2759"/>
<comment type="subcellular location">
    <subcellularLocation>
        <location evidence="1">Membrane</location>
        <topology evidence="1">Multi-pass membrane protein</topology>
    </subcellularLocation>
</comment>
<dbReference type="Gene3D" id="1.20.1250.20">
    <property type="entry name" value="MFS general substrate transporter like domains"/>
    <property type="match status" value="2"/>
</dbReference>
<keyword evidence="10" id="KW-1185">Reference proteome</keyword>
<dbReference type="EMBL" id="QKKF02019733">
    <property type="protein sequence ID" value="RZF39702.1"/>
    <property type="molecule type" value="Genomic_DNA"/>
</dbReference>
<keyword evidence="5 7" id="KW-1133">Transmembrane helix</keyword>
<keyword evidence="4" id="KW-0769">Symport</keyword>
<keyword evidence="3 7" id="KW-0812">Transmembrane</keyword>
<feature type="transmembrane region" description="Helical" evidence="7">
    <location>
        <begin position="283"/>
        <end position="301"/>
    </location>
</feature>
<feature type="transmembrane region" description="Helical" evidence="7">
    <location>
        <begin position="369"/>
        <end position="390"/>
    </location>
</feature>
<dbReference type="Proteomes" id="UP000291343">
    <property type="component" value="Unassembled WGS sequence"/>
</dbReference>
<dbReference type="Pfam" id="PF07690">
    <property type="entry name" value="MFS_1"/>
    <property type="match status" value="1"/>
</dbReference>
<dbReference type="InterPro" id="IPR020846">
    <property type="entry name" value="MFS_dom"/>
</dbReference>
<evidence type="ECO:0000313" key="9">
    <source>
        <dbReference type="EMBL" id="RZF39702.1"/>
    </source>
</evidence>
<dbReference type="InterPro" id="IPR050382">
    <property type="entry name" value="MFS_Na/Anion_cotransporter"/>
</dbReference>
<feature type="transmembrane region" description="Helical" evidence="7">
    <location>
        <begin position="81"/>
        <end position="100"/>
    </location>
</feature>
<feature type="transmembrane region" description="Helical" evidence="7">
    <location>
        <begin position="337"/>
        <end position="357"/>
    </location>
</feature>
<dbReference type="AlphaFoldDB" id="A0A482X211"/>
<evidence type="ECO:0000259" key="8">
    <source>
        <dbReference type="PROSITE" id="PS50850"/>
    </source>
</evidence>
<evidence type="ECO:0000313" key="10">
    <source>
        <dbReference type="Proteomes" id="UP000291343"/>
    </source>
</evidence>
<proteinExistence type="predicted"/>
<dbReference type="InterPro" id="IPR011701">
    <property type="entry name" value="MFS"/>
</dbReference>
<feature type="transmembrane region" description="Helical" evidence="7">
    <location>
        <begin position="402"/>
        <end position="423"/>
    </location>
</feature>
<keyword evidence="2" id="KW-0813">Transport</keyword>
<feature type="transmembrane region" description="Helical" evidence="7">
    <location>
        <begin position="142"/>
        <end position="164"/>
    </location>
</feature>
<accession>A0A482X211</accession>
<evidence type="ECO:0000256" key="2">
    <source>
        <dbReference type="ARBA" id="ARBA00022448"/>
    </source>
</evidence>
<organism evidence="9 10">
    <name type="scientific">Laodelphax striatellus</name>
    <name type="common">Small brown planthopper</name>
    <name type="synonym">Delphax striatella</name>
    <dbReference type="NCBI Taxonomy" id="195883"/>
    <lineage>
        <taxon>Eukaryota</taxon>
        <taxon>Metazoa</taxon>
        <taxon>Ecdysozoa</taxon>
        <taxon>Arthropoda</taxon>
        <taxon>Hexapoda</taxon>
        <taxon>Insecta</taxon>
        <taxon>Pterygota</taxon>
        <taxon>Neoptera</taxon>
        <taxon>Paraneoptera</taxon>
        <taxon>Hemiptera</taxon>
        <taxon>Auchenorrhyncha</taxon>
        <taxon>Fulgoroidea</taxon>
        <taxon>Delphacidae</taxon>
        <taxon>Criomorphinae</taxon>
        <taxon>Laodelphax</taxon>
    </lineage>
</organism>
<feature type="transmembrane region" description="Helical" evidence="7">
    <location>
        <begin position="313"/>
        <end position="331"/>
    </location>
</feature>
<dbReference type="CDD" id="cd17318">
    <property type="entry name" value="MFS_SLC17"/>
    <property type="match status" value="1"/>
</dbReference>
<feature type="domain" description="Major facilitator superfamily (MFS) profile" evidence="8">
    <location>
        <begin position="1"/>
        <end position="428"/>
    </location>
</feature>
<feature type="transmembrane region" description="Helical" evidence="7">
    <location>
        <begin position="176"/>
        <end position="193"/>
    </location>
</feature>
<dbReference type="PANTHER" id="PTHR11662">
    <property type="entry name" value="SOLUTE CARRIER FAMILY 17"/>
    <property type="match status" value="1"/>
</dbReference>
<dbReference type="PANTHER" id="PTHR11662:SF415">
    <property type="entry name" value="AT30085P-RELATED"/>
    <property type="match status" value="1"/>
</dbReference>
<dbReference type="GO" id="GO:0016020">
    <property type="term" value="C:membrane"/>
    <property type="evidence" value="ECO:0007669"/>
    <property type="project" value="UniProtKB-SubCell"/>
</dbReference>
<evidence type="ECO:0000256" key="1">
    <source>
        <dbReference type="ARBA" id="ARBA00004141"/>
    </source>
</evidence>
<protein>
    <recommendedName>
        <fullName evidence="8">Major facilitator superfamily (MFS) profile domain-containing protein</fullName>
    </recommendedName>
</protein>
<dbReference type="GO" id="GO:0015293">
    <property type="term" value="F:symporter activity"/>
    <property type="evidence" value="ECO:0007669"/>
    <property type="project" value="UniProtKB-KW"/>
</dbReference>
<dbReference type="FunFam" id="1.20.1250.20:FF:000003">
    <property type="entry name" value="Solute carrier family 17 member 3"/>
    <property type="match status" value="1"/>
</dbReference>
<evidence type="ECO:0000256" key="7">
    <source>
        <dbReference type="SAM" id="Phobius"/>
    </source>
</evidence>
<dbReference type="PROSITE" id="PS50850">
    <property type="entry name" value="MFS"/>
    <property type="match status" value="1"/>
</dbReference>
<comment type="caution">
    <text evidence="9">The sequence shown here is derived from an EMBL/GenBank/DDBJ whole genome shotgun (WGS) entry which is preliminary data.</text>
</comment>
<sequence length="468" mass="51312">MIVANNVMNFTRQSINEFDYCPTNNDTNSEGTSSDETGAGAGEFEWSEAAQKAIESAFFWGYLLSQVPGGLLAERIGGKHTLSVGILISTLGTLLTPLAAREGDVLGLIEVRIIMGIGQGLLYPSLNVILANWAPTEERGRLGAIVFSGANFGSVVALGLSGLILSWCDGSWPSLFYVYGLMGLLWLMVWCRVGHNSPNDDPTLTDRERLHLQKYHEEAKLQQMTIIPWGSILTCIPLWGLIVSQIGHDWGLFVMNTDLPRYMKNVMHFTIAQNGLLSAIPHLLMWLTAIASGWWVDWILINKIYSVSATRKIFTTVSSIGPALGIIGAAYAGCNRFVVVSLIAIGMSFMGCFYPSLKVNPLDLSPNYAGTLMALVNGIGAISGVFIPYINGLFVTDNTLNQWQVVFLLSAFILIVTNVFYLITGSAEIQPWNDPRYTEKLEEIRYDKYKNSVNGLPTGFLNPMSAAS</sequence>
<keyword evidence="6 7" id="KW-0472">Membrane</keyword>
<dbReference type="InterPro" id="IPR036259">
    <property type="entry name" value="MFS_trans_sf"/>
</dbReference>
<dbReference type="SMR" id="A0A482X211"/>
<name>A0A482X211_LAOST</name>
<dbReference type="SUPFAM" id="SSF103473">
    <property type="entry name" value="MFS general substrate transporter"/>
    <property type="match status" value="1"/>
</dbReference>
<evidence type="ECO:0000256" key="3">
    <source>
        <dbReference type="ARBA" id="ARBA00022692"/>
    </source>
</evidence>
<evidence type="ECO:0000256" key="5">
    <source>
        <dbReference type="ARBA" id="ARBA00022989"/>
    </source>
</evidence>
<evidence type="ECO:0000256" key="6">
    <source>
        <dbReference type="ARBA" id="ARBA00023136"/>
    </source>
</evidence>